<dbReference type="GO" id="GO:0043565">
    <property type="term" value="F:sequence-specific DNA binding"/>
    <property type="evidence" value="ECO:0007669"/>
    <property type="project" value="InterPro"/>
</dbReference>
<dbReference type="Pfam" id="PF25601">
    <property type="entry name" value="AAA_lid_14"/>
    <property type="match status" value="1"/>
</dbReference>
<dbReference type="PROSITE" id="PS00688">
    <property type="entry name" value="SIGMA54_INTERACT_3"/>
    <property type="match status" value="1"/>
</dbReference>
<dbReference type="InterPro" id="IPR027417">
    <property type="entry name" value="P-loop_NTPase"/>
</dbReference>
<dbReference type="Gene3D" id="3.40.50.300">
    <property type="entry name" value="P-loop containing nucleotide triphosphate hydrolases"/>
    <property type="match status" value="1"/>
</dbReference>
<dbReference type="InterPro" id="IPR058031">
    <property type="entry name" value="AAA_lid_NorR"/>
</dbReference>
<dbReference type="GO" id="GO:0006355">
    <property type="term" value="P:regulation of DNA-templated transcription"/>
    <property type="evidence" value="ECO:0007669"/>
    <property type="project" value="InterPro"/>
</dbReference>
<evidence type="ECO:0000313" key="8">
    <source>
        <dbReference type="Proteomes" id="UP000315525"/>
    </source>
</evidence>
<organism evidence="7 8">
    <name type="scientific">candidate division TA06 bacterium</name>
    <dbReference type="NCBI Taxonomy" id="2250710"/>
    <lineage>
        <taxon>Bacteria</taxon>
        <taxon>Bacteria division TA06</taxon>
    </lineage>
</organism>
<dbReference type="Pfam" id="PF00158">
    <property type="entry name" value="Sigma54_activat"/>
    <property type="match status" value="1"/>
</dbReference>
<dbReference type="Gene3D" id="1.10.10.60">
    <property type="entry name" value="Homeodomain-like"/>
    <property type="match status" value="1"/>
</dbReference>
<reference evidence="7 8" key="1">
    <citation type="submission" date="2019-03" db="EMBL/GenBank/DDBJ databases">
        <title>Metabolic potential of uncultured bacteria and archaea associated with petroleum seepage in deep-sea sediments.</title>
        <authorList>
            <person name="Dong X."/>
            <person name="Hubert C."/>
        </authorList>
    </citation>
    <scope>NUCLEOTIDE SEQUENCE [LARGE SCALE GENOMIC DNA]</scope>
    <source>
        <strain evidence="7">E44_bin18</strain>
    </source>
</reference>
<dbReference type="EMBL" id="SOJN01000123">
    <property type="protein sequence ID" value="TET44503.1"/>
    <property type="molecule type" value="Genomic_DNA"/>
</dbReference>
<evidence type="ECO:0000256" key="1">
    <source>
        <dbReference type="ARBA" id="ARBA00022741"/>
    </source>
</evidence>
<protein>
    <submittedName>
        <fullName evidence="7">GAF domain-containing protein</fullName>
    </submittedName>
</protein>
<dbReference type="PRINTS" id="PR01590">
    <property type="entry name" value="HTHFIS"/>
</dbReference>
<dbReference type="Proteomes" id="UP000315525">
    <property type="component" value="Unassembled WGS sequence"/>
</dbReference>
<dbReference type="SUPFAM" id="SSF52540">
    <property type="entry name" value="P-loop containing nucleoside triphosphate hydrolases"/>
    <property type="match status" value="1"/>
</dbReference>
<evidence type="ECO:0000256" key="5">
    <source>
        <dbReference type="ARBA" id="ARBA00023163"/>
    </source>
</evidence>
<keyword evidence="3" id="KW-0805">Transcription regulation</keyword>
<dbReference type="GO" id="GO:0005524">
    <property type="term" value="F:ATP binding"/>
    <property type="evidence" value="ECO:0007669"/>
    <property type="project" value="UniProtKB-KW"/>
</dbReference>
<evidence type="ECO:0000256" key="4">
    <source>
        <dbReference type="ARBA" id="ARBA00023125"/>
    </source>
</evidence>
<evidence type="ECO:0000256" key="3">
    <source>
        <dbReference type="ARBA" id="ARBA00023015"/>
    </source>
</evidence>
<dbReference type="InterPro" id="IPR003018">
    <property type="entry name" value="GAF"/>
</dbReference>
<proteinExistence type="predicted"/>
<dbReference type="PANTHER" id="PTHR32071">
    <property type="entry name" value="TRANSCRIPTIONAL REGULATORY PROTEIN"/>
    <property type="match status" value="1"/>
</dbReference>
<evidence type="ECO:0000259" key="6">
    <source>
        <dbReference type="PROSITE" id="PS50045"/>
    </source>
</evidence>
<dbReference type="SUPFAM" id="SSF46689">
    <property type="entry name" value="Homeodomain-like"/>
    <property type="match status" value="1"/>
</dbReference>
<accession>A0A523UPN6</accession>
<evidence type="ECO:0000256" key="2">
    <source>
        <dbReference type="ARBA" id="ARBA00022840"/>
    </source>
</evidence>
<dbReference type="InterPro" id="IPR025943">
    <property type="entry name" value="Sigma_54_int_dom_ATP-bd_2"/>
</dbReference>
<dbReference type="InterPro" id="IPR009057">
    <property type="entry name" value="Homeodomain-like_sf"/>
</dbReference>
<evidence type="ECO:0000313" key="7">
    <source>
        <dbReference type="EMBL" id="TET44503.1"/>
    </source>
</evidence>
<sequence length="486" mass="55663">MFKTLFEISQTLNSILSLERLLNKVMDLAIETLHAERGFIILKNESSDELKIAAARNMEKQDVKDLSVISRSVVRSVLHDRKPLLTHDAKVDTRFRGSESVRLHNIISIMCVPLLLKNRLFGAIYVDNTRKKGVFSDEDLEFLTIFANQAGTVIENARLHESLLDENVRLRQEVRKIYGYESLLGRSPKMLRFFELLDRIIDSDVSVMLLGETGTGKELAARTIHYNGPRREKNFVPLYCGSLPETLLESELFGSKKGAYTGAVQDRQGLFEVADGGTIFFDEVCDVSHPIQAKLLRSLQEGEFRRVGETKIRRADVRVISATNKDIKKEVREGRFREDLFYRLNVISITIPPLRERKKDIPLLADYFLKRYADKAGKRIERLTDEAVSRLTGYSYPGNVRELENTIERAILLSTSDQITGKEITFEMRDVREETISSSLAEREKAFILDILEKMGGNRRETADALGISLRSLQYRLKEWGVIKRR</sequence>
<dbReference type="InterPro" id="IPR025944">
    <property type="entry name" value="Sigma_54_int_dom_CS"/>
</dbReference>
<dbReference type="PANTHER" id="PTHR32071:SF113">
    <property type="entry name" value="ALGINATE BIOSYNTHESIS TRANSCRIPTIONAL REGULATORY PROTEIN ALGB"/>
    <property type="match status" value="1"/>
</dbReference>
<dbReference type="InterPro" id="IPR002197">
    <property type="entry name" value="HTH_Fis"/>
</dbReference>
<keyword evidence="2" id="KW-0067">ATP-binding</keyword>
<dbReference type="CDD" id="cd00009">
    <property type="entry name" value="AAA"/>
    <property type="match status" value="1"/>
</dbReference>
<dbReference type="Pfam" id="PF01590">
    <property type="entry name" value="GAF"/>
    <property type="match status" value="1"/>
</dbReference>
<dbReference type="Pfam" id="PF02954">
    <property type="entry name" value="HTH_8"/>
    <property type="match status" value="1"/>
</dbReference>
<name>A0A523UPN6_UNCT6</name>
<dbReference type="FunFam" id="3.40.50.300:FF:000006">
    <property type="entry name" value="DNA-binding transcriptional regulator NtrC"/>
    <property type="match status" value="1"/>
</dbReference>
<dbReference type="AlphaFoldDB" id="A0A523UPN6"/>
<keyword evidence="1" id="KW-0547">Nucleotide-binding</keyword>
<dbReference type="Gene3D" id="1.10.8.60">
    <property type="match status" value="1"/>
</dbReference>
<feature type="domain" description="Sigma-54 factor interaction" evidence="6">
    <location>
        <begin position="183"/>
        <end position="412"/>
    </location>
</feature>
<dbReference type="InterPro" id="IPR002078">
    <property type="entry name" value="Sigma_54_int"/>
</dbReference>
<dbReference type="Gene3D" id="3.30.450.40">
    <property type="match status" value="1"/>
</dbReference>
<dbReference type="SMART" id="SM00065">
    <property type="entry name" value="GAF"/>
    <property type="match status" value="1"/>
</dbReference>
<keyword evidence="4" id="KW-0238">DNA-binding</keyword>
<dbReference type="PROSITE" id="PS00676">
    <property type="entry name" value="SIGMA54_INTERACT_2"/>
    <property type="match status" value="1"/>
</dbReference>
<keyword evidence="5" id="KW-0804">Transcription</keyword>
<dbReference type="InterPro" id="IPR029016">
    <property type="entry name" value="GAF-like_dom_sf"/>
</dbReference>
<gene>
    <name evidence="7" type="ORF">E3J62_10105</name>
</gene>
<dbReference type="PROSITE" id="PS50045">
    <property type="entry name" value="SIGMA54_INTERACT_4"/>
    <property type="match status" value="1"/>
</dbReference>
<dbReference type="SUPFAM" id="SSF55781">
    <property type="entry name" value="GAF domain-like"/>
    <property type="match status" value="1"/>
</dbReference>
<comment type="caution">
    <text evidence="7">The sequence shown here is derived from an EMBL/GenBank/DDBJ whole genome shotgun (WGS) entry which is preliminary data.</text>
</comment>